<reference evidence="2" key="1">
    <citation type="journal article" date="2018" name="Nat. Plants">
        <title>Whole-genome landscape of Medicago truncatula symbiotic genes.</title>
        <authorList>
            <person name="Pecrix Y."/>
            <person name="Gamas P."/>
            <person name="Carrere S."/>
        </authorList>
    </citation>
    <scope>NUCLEOTIDE SEQUENCE</scope>
    <source>
        <tissue evidence="2">Leaves</tissue>
    </source>
</reference>
<feature type="transmembrane region" description="Helical" evidence="1">
    <location>
        <begin position="12"/>
        <end position="39"/>
    </location>
</feature>
<evidence type="ECO:0000256" key="1">
    <source>
        <dbReference type="SAM" id="Phobius"/>
    </source>
</evidence>
<dbReference type="EMBL" id="PSQE01000008">
    <property type="protein sequence ID" value="RHN40734.1"/>
    <property type="molecule type" value="Genomic_DNA"/>
</dbReference>
<keyword evidence="1" id="KW-0812">Transmembrane</keyword>
<accession>A0A396GME1</accession>
<evidence type="ECO:0000313" key="2">
    <source>
        <dbReference type="EMBL" id="RHN40734.1"/>
    </source>
</evidence>
<proteinExistence type="predicted"/>
<name>A0A396GME1_MEDTR</name>
<organism evidence="2">
    <name type="scientific">Medicago truncatula</name>
    <name type="common">Barrel medic</name>
    <name type="synonym">Medicago tribuloides</name>
    <dbReference type="NCBI Taxonomy" id="3880"/>
    <lineage>
        <taxon>Eukaryota</taxon>
        <taxon>Viridiplantae</taxon>
        <taxon>Streptophyta</taxon>
        <taxon>Embryophyta</taxon>
        <taxon>Tracheophyta</taxon>
        <taxon>Spermatophyta</taxon>
        <taxon>Magnoliopsida</taxon>
        <taxon>eudicotyledons</taxon>
        <taxon>Gunneridae</taxon>
        <taxon>Pentapetalae</taxon>
        <taxon>rosids</taxon>
        <taxon>fabids</taxon>
        <taxon>Fabales</taxon>
        <taxon>Fabaceae</taxon>
        <taxon>Papilionoideae</taxon>
        <taxon>50 kb inversion clade</taxon>
        <taxon>NPAAA clade</taxon>
        <taxon>Hologalegina</taxon>
        <taxon>IRL clade</taxon>
        <taxon>Trifolieae</taxon>
        <taxon>Medicago</taxon>
    </lineage>
</organism>
<keyword evidence="1" id="KW-0472">Membrane</keyword>
<dbReference type="Proteomes" id="UP000265566">
    <property type="component" value="Chromosome 8"/>
</dbReference>
<gene>
    <name evidence="2" type="ORF">MtrunA17_Chr8g0358021</name>
</gene>
<dbReference type="AlphaFoldDB" id="A0A396GME1"/>
<sequence>MISFKIKKQVVLIYLWLWWITSTNICVMQFFYFLCLLHLRCFSFPFQS</sequence>
<dbReference type="Gramene" id="rna46929">
    <property type="protein sequence ID" value="RHN40734.1"/>
    <property type="gene ID" value="gene46929"/>
</dbReference>
<protein>
    <recommendedName>
        <fullName evidence="3">Transmembrane protein</fullName>
    </recommendedName>
</protein>
<keyword evidence="1" id="KW-1133">Transmembrane helix</keyword>
<evidence type="ECO:0008006" key="3">
    <source>
        <dbReference type="Google" id="ProtNLM"/>
    </source>
</evidence>
<comment type="caution">
    <text evidence="2">The sequence shown here is derived from an EMBL/GenBank/DDBJ whole genome shotgun (WGS) entry which is preliminary data.</text>
</comment>